<evidence type="ECO:0000259" key="5">
    <source>
        <dbReference type="PROSITE" id="PS50931"/>
    </source>
</evidence>
<dbReference type="Pfam" id="PF03466">
    <property type="entry name" value="LysR_substrate"/>
    <property type="match status" value="1"/>
</dbReference>
<dbReference type="InterPro" id="IPR000847">
    <property type="entry name" value="LysR_HTH_N"/>
</dbReference>
<dbReference type="InterPro" id="IPR036390">
    <property type="entry name" value="WH_DNA-bd_sf"/>
</dbReference>
<dbReference type="PANTHER" id="PTHR30537:SF5">
    <property type="entry name" value="HTH-TYPE TRANSCRIPTIONAL ACTIVATOR TTDR-RELATED"/>
    <property type="match status" value="1"/>
</dbReference>
<dbReference type="InterPro" id="IPR036388">
    <property type="entry name" value="WH-like_DNA-bd_sf"/>
</dbReference>
<keyword evidence="2" id="KW-0805">Transcription regulation</keyword>
<dbReference type="SUPFAM" id="SSF46785">
    <property type="entry name" value="Winged helix' DNA-binding domain"/>
    <property type="match status" value="1"/>
</dbReference>
<dbReference type="Proteomes" id="UP001335100">
    <property type="component" value="Unassembled WGS sequence"/>
</dbReference>
<dbReference type="Pfam" id="PF00126">
    <property type="entry name" value="HTH_1"/>
    <property type="match status" value="1"/>
</dbReference>
<dbReference type="CDD" id="cd08422">
    <property type="entry name" value="PBP2_CrgA_like"/>
    <property type="match status" value="1"/>
</dbReference>
<dbReference type="Gene3D" id="1.10.10.10">
    <property type="entry name" value="Winged helix-like DNA-binding domain superfamily/Winged helix DNA-binding domain"/>
    <property type="match status" value="1"/>
</dbReference>
<evidence type="ECO:0000313" key="7">
    <source>
        <dbReference type="Proteomes" id="UP001335100"/>
    </source>
</evidence>
<comment type="caution">
    <text evidence="6">The sequence shown here is derived from an EMBL/GenBank/DDBJ whole genome shotgun (WGS) entry which is preliminary data.</text>
</comment>
<evidence type="ECO:0000256" key="1">
    <source>
        <dbReference type="ARBA" id="ARBA00009437"/>
    </source>
</evidence>
<gene>
    <name evidence="6" type="ORF">V0R50_20585</name>
</gene>
<dbReference type="InterPro" id="IPR058163">
    <property type="entry name" value="LysR-type_TF_proteobact-type"/>
</dbReference>
<feature type="domain" description="HTH lysR-type" evidence="5">
    <location>
        <begin position="1"/>
        <end position="57"/>
    </location>
</feature>
<keyword evidence="7" id="KW-1185">Reference proteome</keyword>
<dbReference type="EMBL" id="JAZDQJ010000027">
    <property type="protein sequence ID" value="MEE1935637.1"/>
    <property type="molecule type" value="Genomic_DNA"/>
</dbReference>
<proteinExistence type="inferred from homology"/>
<name>A0ABU7HVR1_9PSED</name>
<dbReference type="Gene3D" id="3.40.190.290">
    <property type="match status" value="1"/>
</dbReference>
<reference evidence="6 7" key="1">
    <citation type="submission" date="2024-01" db="EMBL/GenBank/DDBJ databases">
        <title>Unpublished Manusciprt.</title>
        <authorList>
            <person name="Duman M."/>
            <person name="Valdes E.G."/>
            <person name="Ajmi N."/>
            <person name="Altun S."/>
            <person name="Saticioglu I.B."/>
        </authorList>
    </citation>
    <scope>NUCLEOTIDE SEQUENCE [LARGE SCALE GENOMIC DNA]</scope>
    <source>
        <strain evidence="6 7">148P</strain>
    </source>
</reference>
<evidence type="ECO:0000256" key="4">
    <source>
        <dbReference type="ARBA" id="ARBA00023163"/>
    </source>
</evidence>
<evidence type="ECO:0000313" key="6">
    <source>
        <dbReference type="EMBL" id="MEE1935637.1"/>
    </source>
</evidence>
<keyword evidence="4" id="KW-0804">Transcription</keyword>
<organism evidence="6 7">
    <name type="scientific">Pseudomonas ulcerans</name>
    <dbReference type="NCBI Taxonomy" id="3115852"/>
    <lineage>
        <taxon>Bacteria</taxon>
        <taxon>Pseudomonadati</taxon>
        <taxon>Pseudomonadota</taxon>
        <taxon>Gammaproteobacteria</taxon>
        <taxon>Pseudomonadales</taxon>
        <taxon>Pseudomonadaceae</taxon>
        <taxon>Pseudomonas</taxon>
    </lineage>
</organism>
<sequence length="311" mass="34873">MLNDVALFVEIVRSGSLSKASKKLSVPANTLSRRLINLEKRLGTSLILRSTQALRCTADGERLFDSCSAHIDILNLKINSLQSALNDVSGKVRVQVPSGFFNYPKNDFLCKLLEAHSELEIEIIVSDEEKNLIEEGIDLMFHFGEPRKGSYIIRRLSGSELGLYASPSYLAENGLPERPEEMEMHDCFHCTSESSVEIKRRDGSGAKEIILCKRLKTKSIPALINAAEHGVGIVLMNTSCMINNNSLIRVLPEFMAEGEPLFAVYSNHHALSACARVVMDYAFQRSEEFDVYPSMPSHLEFNHEEELTRHK</sequence>
<dbReference type="InterPro" id="IPR005119">
    <property type="entry name" value="LysR_subst-bd"/>
</dbReference>
<dbReference type="RefSeq" id="WP_330076366.1">
    <property type="nucleotide sequence ID" value="NZ_JAZDQJ010000027.1"/>
</dbReference>
<comment type="similarity">
    <text evidence="1">Belongs to the LysR transcriptional regulatory family.</text>
</comment>
<keyword evidence="3" id="KW-0238">DNA-binding</keyword>
<dbReference type="SUPFAM" id="SSF53850">
    <property type="entry name" value="Periplasmic binding protein-like II"/>
    <property type="match status" value="1"/>
</dbReference>
<evidence type="ECO:0000256" key="2">
    <source>
        <dbReference type="ARBA" id="ARBA00023015"/>
    </source>
</evidence>
<accession>A0ABU7HVR1</accession>
<evidence type="ECO:0000256" key="3">
    <source>
        <dbReference type="ARBA" id="ARBA00023125"/>
    </source>
</evidence>
<dbReference type="PANTHER" id="PTHR30537">
    <property type="entry name" value="HTH-TYPE TRANSCRIPTIONAL REGULATOR"/>
    <property type="match status" value="1"/>
</dbReference>
<dbReference type="PROSITE" id="PS50931">
    <property type="entry name" value="HTH_LYSR"/>
    <property type="match status" value="1"/>
</dbReference>
<protein>
    <submittedName>
        <fullName evidence="6">LysR family transcriptional regulator</fullName>
    </submittedName>
</protein>